<evidence type="ECO:0000256" key="1">
    <source>
        <dbReference type="ARBA" id="ARBA00009793"/>
    </source>
</evidence>
<dbReference type="EC" id="2.7.11.-" evidence="8"/>
<dbReference type="RefSeq" id="XP_065649441.1">
    <property type="nucleotide sequence ID" value="XM_065793369.1"/>
</dbReference>
<protein>
    <recommendedName>
        <fullName evidence="8">G protein-coupled receptor kinase</fullName>
        <ecNumber evidence="8">2.7.11.-</ecNumber>
    </recommendedName>
</protein>
<dbReference type="PRINTS" id="PR00717">
    <property type="entry name" value="GPCRKINASE"/>
</dbReference>
<dbReference type="InterPro" id="IPR044926">
    <property type="entry name" value="RGS_subdomain_2"/>
</dbReference>
<dbReference type="Gene3D" id="1.10.510.10">
    <property type="entry name" value="Transferase(Phosphotransferase) domain 1"/>
    <property type="match status" value="1"/>
</dbReference>
<feature type="domain" description="Protein kinase" evidence="9">
    <location>
        <begin position="185"/>
        <end position="447"/>
    </location>
</feature>
<keyword evidence="13" id="KW-0675">Receptor</keyword>
<evidence type="ECO:0000256" key="6">
    <source>
        <dbReference type="ARBA" id="ARBA00022840"/>
    </source>
</evidence>
<evidence type="ECO:0000313" key="13">
    <source>
        <dbReference type="RefSeq" id="XP_065649441.1"/>
    </source>
</evidence>
<feature type="domain" description="AGC-kinase C-terminal" evidence="11">
    <location>
        <begin position="448"/>
        <end position="513"/>
    </location>
</feature>
<keyword evidence="2 8" id="KW-0723">Serine/threonine-protein kinase</keyword>
<dbReference type="PANTHER" id="PTHR24355:SF28">
    <property type="entry name" value="G PROTEIN-COUPLED RECEPTOR KINASE 2"/>
    <property type="match status" value="1"/>
</dbReference>
<evidence type="ECO:0000256" key="3">
    <source>
        <dbReference type="ARBA" id="ARBA00022679"/>
    </source>
</evidence>
<keyword evidence="5 8" id="KW-0418">Kinase</keyword>
<dbReference type="InterPro" id="IPR008271">
    <property type="entry name" value="Ser/Thr_kinase_AS"/>
</dbReference>
<name>A0ABM4BK59_HYDVU</name>
<dbReference type="GeneID" id="100197054"/>
<feature type="domain" description="RGS" evidence="10">
    <location>
        <begin position="56"/>
        <end position="170"/>
    </location>
</feature>
<dbReference type="PROSITE" id="PS50011">
    <property type="entry name" value="PROTEIN_KINASE_DOM"/>
    <property type="match status" value="1"/>
</dbReference>
<dbReference type="InterPro" id="IPR036305">
    <property type="entry name" value="RGS_sf"/>
</dbReference>
<dbReference type="InterPro" id="IPR011009">
    <property type="entry name" value="Kinase-like_dom_sf"/>
</dbReference>
<dbReference type="GO" id="GO:0016301">
    <property type="term" value="F:kinase activity"/>
    <property type="evidence" value="ECO:0007669"/>
    <property type="project" value="UniProtKB-KW"/>
</dbReference>
<dbReference type="Proteomes" id="UP001652625">
    <property type="component" value="Chromosome 03"/>
</dbReference>
<proteinExistence type="inferred from homology"/>
<dbReference type="InterPro" id="IPR000239">
    <property type="entry name" value="GPCR_kinase"/>
</dbReference>
<dbReference type="CDD" id="cd05605">
    <property type="entry name" value="STKc_GRK4_like"/>
    <property type="match status" value="1"/>
</dbReference>
<comment type="similarity">
    <text evidence="1 8">Belongs to the protein kinase superfamily. AGC Ser/Thr protein kinase family. GPRK subfamily.</text>
</comment>
<accession>A0ABM4BK59</accession>
<evidence type="ECO:0000259" key="11">
    <source>
        <dbReference type="PROSITE" id="PS51285"/>
    </source>
</evidence>
<dbReference type="SMART" id="SM00315">
    <property type="entry name" value="RGS"/>
    <property type="match status" value="1"/>
</dbReference>
<evidence type="ECO:0000259" key="9">
    <source>
        <dbReference type="PROSITE" id="PS50011"/>
    </source>
</evidence>
<keyword evidence="12" id="KW-1185">Reference proteome</keyword>
<dbReference type="SMART" id="SM00133">
    <property type="entry name" value="S_TK_X"/>
    <property type="match status" value="1"/>
</dbReference>
<dbReference type="InterPro" id="IPR000719">
    <property type="entry name" value="Prot_kinase_dom"/>
</dbReference>
<dbReference type="SUPFAM" id="SSF48097">
    <property type="entry name" value="Regulator of G-protein signaling, RGS"/>
    <property type="match status" value="1"/>
</dbReference>
<sequence length="576" mass="66436">MELENIVANTVYLKARESRAKGKSKKWKQMLKFPHISECKHLKDTLDLSYHQVAEKEPIGRLLFEQFCSLNSKLKVIIDFLHSSEEYECSVDSERQTKASQLVAQYLQIEDRENIFNDIVNTDTIELVRRQSVTEPTHSTFLPCVRELQNYLKGKPFEDYLNSYHFKRYLQWKMLERAPVTKNLFRHYRVLGKGGFGEVCACQSRATGMMYAMKKLEKKRIKKRKGESMALNEKQLLEKIDCRFVVSLAYAHETKDALCMVLSLMNGGDLKFHIHNIGNPGFEEERAIFYAAEIASGILYLHSLKIVYRDMKPENILLDDLGHTRISDLGLAIYVPTNETVKGRVGTVGYMAPEVVRNERYKFSPDWWGLGCIIYEMIEGKAPFRTRKEKVKREEVERRVTEDAEIYSEKFSNAAKSICKMFLEKDRHSRLGCRDNDVMHIKEHEFFSTINWQLLEAGKSKPPFPPDPRAVYCRDVLDIEQFSTVKGVVLDETDALFYKKFATGSVAIPWQKEMIETECFQELNVWGPNNTPTSDLLGDAPPEEDEEATCCFFNSKKKKSTPKFVTDTALPSSSTG</sequence>
<dbReference type="InterPro" id="IPR000961">
    <property type="entry name" value="AGC-kinase_C"/>
</dbReference>
<dbReference type="Gene3D" id="3.30.200.20">
    <property type="entry name" value="Phosphorylase Kinase, domain 1"/>
    <property type="match status" value="1"/>
</dbReference>
<dbReference type="PROSITE" id="PS50132">
    <property type="entry name" value="RGS"/>
    <property type="match status" value="1"/>
</dbReference>
<dbReference type="SMART" id="SM00220">
    <property type="entry name" value="S_TKc"/>
    <property type="match status" value="1"/>
</dbReference>
<feature type="binding site" evidence="7">
    <location>
        <position position="223"/>
    </location>
    <ligand>
        <name>ATP</name>
        <dbReference type="ChEBI" id="CHEBI:30616"/>
    </ligand>
</feature>
<evidence type="ECO:0000259" key="10">
    <source>
        <dbReference type="PROSITE" id="PS50132"/>
    </source>
</evidence>
<dbReference type="SUPFAM" id="SSF56112">
    <property type="entry name" value="Protein kinase-like (PK-like)"/>
    <property type="match status" value="1"/>
</dbReference>
<dbReference type="Pfam" id="PF00069">
    <property type="entry name" value="Pkinase"/>
    <property type="match status" value="1"/>
</dbReference>
<keyword evidence="4 7" id="KW-0547">Nucleotide-binding</keyword>
<gene>
    <name evidence="13" type="primary">LOC100197054</name>
</gene>
<dbReference type="PROSITE" id="PS51285">
    <property type="entry name" value="AGC_KINASE_CTER"/>
    <property type="match status" value="1"/>
</dbReference>
<reference evidence="13" key="1">
    <citation type="submission" date="2025-08" db="UniProtKB">
        <authorList>
            <consortium name="RefSeq"/>
        </authorList>
    </citation>
    <scope>IDENTIFICATION</scope>
</reference>
<evidence type="ECO:0000256" key="7">
    <source>
        <dbReference type="PROSITE-ProRule" id="PRU10141"/>
    </source>
</evidence>
<evidence type="ECO:0000256" key="2">
    <source>
        <dbReference type="ARBA" id="ARBA00022527"/>
    </source>
</evidence>
<dbReference type="InterPro" id="IPR016137">
    <property type="entry name" value="RGS"/>
</dbReference>
<organism evidence="12 13">
    <name type="scientific">Hydra vulgaris</name>
    <name type="common">Hydra</name>
    <name type="synonym">Hydra attenuata</name>
    <dbReference type="NCBI Taxonomy" id="6087"/>
    <lineage>
        <taxon>Eukaryota</taxon>
        <taxon>Metazoa</taxon>
        <taxon>Cnidaria</taxon>
        <taxon>Hydrozoa</taxon>
        <taxon>Hydroidolina</taxon>
        <taxon>Anthoathecata</taxon>
        <taxon>Aplanulata</taxon>
        <taxon>Hydridae</taxon>
        <taxon>Hydra</taxon>
    </lineage>
</organism>
<dbReference type="PROSITE" id="PS00108">
    <property type="entry name" value="PROTEIN_KINASE_ST"/>
    <property type="match status" value="1"/>
</dbReference>
<evidence type="ECO:0000256" key="5">
    <source>
        <dbReference type="ARBA" id="ARBA00022777"/>
    </source>
</evidence>
<keyword evidence="6 7" id="KW-0067">ATP-binding</keyword>
<dbReference type="Pfam" id="PF00615">
    <property type="entry name" value="RGS"/>
    <property type="match status" value="1"/>
</dbReference>
<keyword evidence="3 8" id="KW-0808">Transferase</keyword>
<evidence type="ECO:0000256" key="8">
    <source>
        <dbReference type="RuleBase" id="RU000308"/>
    </source>
</evidence>
<evidence type="ECO:0000313" key="12">
    <source>
        <dbReference type="Proteomes" id="UP001652625"/>
    </source>
</evidence>
<dbReference type="PANTHER" id="PTHR24355">
    <property type="entry name" value="G PROTEIN-COUPLED RECEPTOR KINASE/RIBOSOMAL PROTEIN S6 KINASE"/>
    <property type="match status" value="1"/>
</dbReference>
<dbReference type="PROSITE" id="PS00107">
    <property type="entry name" value="PROTEIN_KINASE_ATP"/>
    <property type="match status" value="1"/>
</dbReference>
<dbReference type="InterPro" id="IPR017441">
    <property type="entry name" value="Protein_kinase_ATP_BS"/>
</dbReference>
<dbReference type="Gene3D" id="1.10.167.10">
    <property type="entry name" value="Regulator of G-protein Signalling 4, domain 2"/>
    <property type="match status" value="1"/>
</dbReference>
<evidence type="ECO:0000256" key="4">
    <source>
        <dbReference type="ARBA" id="ARBA00022741"/>
    </source>
</evidence>